<organism evidence="2 3">
    <name type="scientific">Promicromonospora sukumoe</name>
    <dbReference type="NCBI Taxonomy" id="88382"/>
    <lineage>
        <taxon>Bacteria</taxon>
        <taxon>Bacillati</taxon>
        <taxon>Actinomycetota</taxon>
        <taxon>Actinomycetes</taxon>
        <taxon>Micrococcales</taxon>
        <taxon>Promicromonosporaceae</taxon>
        <taxon>Promicromonospora</taxon>
    </lineage>
</organism>
<keyword evidence="1" id="KW-0812">Transmembrane</keyword>
<reference evidence="2 3" key="1">
    <citation type="submission" date="2020-07" db="EMBL/GenBank/DDBJ databases">
        <title>Sequencing the genomes of 1000 actinobacteria strains.</title>
        <authorList>
            <person name="Klenk H.-P."/>
        </authorList>
    </citation>
    <scope>NUCLEOTIDE SEQUENCE [LARGE SCALE GENOMIC DNA]</scope>
    <source>
        <strain evidence="2 3">DSM 44121</strain>
    </source>
</reference>
<dbReference type="EMBL" id="JACGWV010000002">
    <property type="protein sequence ID" value="MBA8810062.1"/>
    <property type="molecule type" value="Genomic_DNA"/>
</dbReference>
<evidence type="ECO:0000256" key="1">
    <source>
        <dbReference type="SAM" id="Phobius"/>
    </source>
</evidence>
<protein>
    <submittedName>
        <fullName evidence="2">Uncharacterized protein</fullName>
    </submittedName>
</protein>
<feature type="transmembrane region" description="Helical" evidence="1">
    <location>
        <begin position="41"/>
        <end position="61"/>
    </location>
</feature>
<keyword evidence="3" id="KW-1185">Reference proteome</keyword>
<feature type="transmembrane region" description="Helical" evidence="1">
    <location>
        <begin position="100"/>
        <end position="122"/>
    </location>
</feature>
<dbReference type="AlphaFoldDB" id="A0A7W3JC12"/>
<comment type="caution">
    <text evidence="2">The sequence shown here is derived from an EMBL/GenBank/DDBJ whole genome shotgun (WGS) entry which is preliminary data.</text>
</comment>
<feature type="transmembrane region" description="Helical" evidence="1">
    <location>
        <begin position="7"/>
        <end position="29"/>
    </location>
</feature>
<accession>A0A7W3JC12</accession>
<sequence length="133" mass="13707">MRQRWEAGLFLVWSAAAVAVLVPVFWLVGLWIGGVLQVEPAIYPVMALLAVLGLGGIALAGTRALLYRGLSRLPAAVLGAAGPVAGLVVGCLYWDTAYALVEWAPVTIPAVLAAGAGAVLALRRRAVAPAPAR</sequence>
<feature type="transmembrane region" description="Helical" evidence="1">
    <location>
        <begin position="73"/>
        <end position="94"/>
    </location>
</feature>
<dbReference type="RefSeq" id="WP_182619219.1">
    <property type="nucleotide sequence ID" value="NZ_BAAATF010000010.1"/>
</dbReference>
<proteinExistence type="predicted"/>
<evidence type="ECO:0000313" key="2">
    <source>
        <dbReference type="EMBL" id="MBA8810062.1"/>
    </source>
</evidence>
<gene>
    <name evidence="2" type="ORF">FHX71_004038</name>
</gene>
<dbReference type="Proteomes" id="UP000540568">
    <property type="component" value="Unassembled WGS sequence"/>
</dbReference>
<name>A0A7W3JC12_9MICO</name>
<evidence type="ECO:0000313" key="3">
    <source>
        <dbReference type="Proteomes" id="UP000540568"/>
    </source>
</evidence>
<keyword evidence="1" id="KW-1133">Transmembrane helix</keyword>
<keyword evidence="1" id="KW-0472">Membrane</keyword>